<sequence>MALANERLDHLKTVKLDRRLRKLFPDEPPKGIPTVPVRLAILSSSTVDHLLPSLRVGALRHGIWLGTQLGDYGQYAQELQDPAAAIHQYRPTCVLFAFDARHMLRGIDVTAGADEAEAWLEATVADLARHWQLGRQQFDCKVIQQTILPVFPTLFGNNEQRLPGSAAALLSRLNQRLRASADAHGIELLAIDEQATQDGLQTWYDPALWHRGKQEVHPNATPVYGDMLGRLLAAYQGRSRKCLVLDLDNTLWGGVIGDDGLTGILIGNGNSVGEAFIEFQSYARALSRRGIILAVCSKNDEKNALEPFEKHPEMVLKRNDIACFVANWSDKASNIREIAQRLNIGLDSLVFVDDNPFEREIVRRELPMVAVPEIPEDPALYSRVVAAAGYFEGVHLTAEDRERTAQYQATLQRNSLAATVTDLPSYLRSLEMRMVWTRFDTIGLQRIVQLVNKTNQFNLTTRRTTTEEVEHIIADPRSLSLQMRLIDRFGDNGIISIIAGSLAGGGGIGADLGGPQAGPGDIVLHTWLMSCRVLGRGVEQAALDLVIAEGKRLQARRLIGVYKPTPKNDMTRRLYAELGFAALEPEGDIERWVLQLDGAEPKPTSIQIIEG</sequence>
<comment type="caution">
    <text evidence="1">The sequence shown here is derived from an EMBL/GenBank/DDBJ whole genome shotgun (WGS) entry which is preliminary data.</text>
</comment>
<organism evidence="1 2">
    <name type="scientific">Lichenicoccus roseus</name>
    <dbReference type="NCBI Taxonomy" id="2683649"/>
    <lineage>
        <taxon>Bacteria</taxon>
        <taxon>Pseudomonadati</taxon>
        <taxon>Pseudomonadota</taxon>
        <taxon>Alphaproteobacteria</taxon>
        <taxon>Acetobacterales</taxon>
        <taxon>Acetobacteraceae</taxon>
        <taxon>Lichenicoccus</taxon>
    </lineage>
</organism>
<dbReference type="GO" id="GO:0016788">
    <property type="term" value="F:hydrolase activity, acting on ester bonds"/>
    <property type="evidence" value="ECO:0007669"/>
    <property type="project" value="UniProtKB-ARBA"/>
</dbReference>
<name>A0A5R9J289_9PROT</name>
<gene>
    <name evidence="1" type="ORF">FE263_21160</name>
</gene>
<dbReference type="Proteomes" id="UP000305654">
    <property type="component" value="Unassembled WGS sequence"/>
</dbReference>
<keyword evidence="2" id="KW-1185">Reference proteome</keyword>
<dbReference type="Gene3D" id="3.40.50.1110">
    <property type="entry name" value="SGNH hydrolase"/>
    <property type="match status" value="1"/>
</dbReference>
<dbReference type="InterPro" id="IPR036514">
    <property type="entry name" value="SGNH_hydro_sf"/>
</dbReference>
<dbReference type="InterPro" id="IPR036412">
    <property type="entry name" value="HAD-like_sf"/>
</dbReference>
<dbReference type="RefSeq" id="WP_138328038.1">
    <property type="nucleotide sequence ID" value="NZ_VCDI01000013.1"/>
</dbReference>
<dbReference type="Gene3D" id="3.40.50.1000">
    <property type="entry name" value="HAD superfamily/HAD-like"/>
    <property type="match status" value="1"/>
</dbReference>
<dbReference type="InterPro" id="IPR023214">
    <property type="entry name" value="HAD_sf"/>
</dbReference>
<evidence type="ECO:0000313" key="1">
    <source>
        <dbReference type="EMBL" id="TLU70597.1"/>
    </source>
</evidence>
<dbReference type="SUPFAM" id="SSF55729">
    <property type="entry name" value="Acyl-CoA N-acyltransferases (Nat)"/>
    <property type="match status" value="1"/>
</dbReference>
<dbReference type="OrthoDB" id="323926at2"/>
<dbReference type="EMBL" id="VCDI01000013">
    <property type="protein sequence ID" value="TLU70597.1"/>
    <property type="molecule type" value="Genomic_DNA"/>
</dbReference>
<dbReference type="InterPro" id="IPR010033">
    <property type="entry name" value="HAD_SF_ppase_IIIC"/>
</dbReference>
<accession>A0A5R9J289</accession>
<protein>
    <submittedName>
        <fullName evidence="1">HAD-IIIC family phosphatase</fullName>
    </submittedName>
</protein>
<dbReference type="NCBIfam" id="TIGR01686">
    <property type="entry name" value="FkbH"/>
    <property type="match status" value="1"/>
</dbReference>
<evidence type="ECO:0000313" key="2">
    <source>
        <dbReference type="Proteomes" id="UP000305654"/>
    </source>
</evidence>
<dbReference type="SUPFAM" id="SSF56784">
    <property type="entry name" value="HAD-like"/>
    <property type="match status" value="1"/>
</dbReference>
<dbReference type="InterPro" id="IPR010037">
    <property type="entry name" value="FkbH_domain"/>
</dbReference>
<dbReference type="InterPro" id="IPR016181">
    <property type="entry name" value="Acyl_CoA_acyltransferase"/>
</dbReference>
<proteinExistence type="predicted"/>
<dbReference type="AlphaFoldDB" id="A0A5R9J289"/>
<dbReference type="NCBIfam" id="TIGR01681">
    <property type="entry name" value="HAD-SF-IIIC"/>
    <property type="match status" value="1"/>
</dbReference>
<reference evidence="1 2" key="1">
    <citation type="submission" date="2019-05" db="EMBL/GenBank/DDBJ databases">
        <authorList>
            <person name="Pankratov T."/>
            <person name="Grouzdev D."/>
        </authorList>
    </citation>
    <scope>NUCLEOTIDE SEQUENCE [LARGE SCALE GENOMIC DNA]</scope>
    <source>
        <strain evidence="1 2">KEBCLARHB70R</strain>
    </source>
</reference>